<protein>
    <recommendedName>
        <fullName evidence="3">Beta-galactosidase trimerisation domain-containing protein</fullName>
    </recommendedName>
</protein>
<evidence type="ECO:0000313" key="1">
    <source>
        <dbReference type="EMBL" id="RXF70223.1"/>
    </source>
</evidence>
<dbReference type="EMBL" id="RXOC01000005">
    <property type="protein sequence ID" value="RXF70223.1"/>
    <property type="molecule type" value="Genomic_DNA"/>
</dbReference>
<name>A0A4Q0MB26_9SPHI</name>
<sequence>MYRKTALYFILPIAALFVFMKNPDDGGKGKKREKTAFQTSQQWKPVTDIRADVAIVYGVGGNPSDKVKRKTFEERVQSWRDKGYTAHFMTGIAWGEYQDYFTGKWDGKWHLDEGQVQVNGDTIWHGRMVPYIVPTGNFLKYMKEKHVKRVINAGVDAIYMEEPEFWARAGYSEAFKREWKNYYGFEWRPQHESPENTYLANKLKYQLYYNALKEVFKYAKEYGKSRGMNVRCYVPTHSLVNYSQWMIVSPEASLASLDCVDGYIAQVWTGTSREPNYFNGSAKERVFETAFLEYGSMESMTAPTGRKMFFLTDPIEDRARDWVDYKKNYEATFTAQLLYPKIADYEVMPWPDRIYEGLYRTSRNSDVRERIPRHYSTQMQVMINTLNDMPVSDNKVTGAEGISVLMANSLMFQRFPVHASYDDPQLSNFYGQALPFLKRGVPVKTVHLENVGYKESLKATKVLLMTYSNMKPLSPETHNFIAAWVKDGGVLVYSGRDNDPYQTVQEWWNTGDHKYATPSDHLFAKMNMSASPKEGEYSFGKGTVYVLRSDPKEYVLKVGGDEKLIGVVKRMYEQKAKAGALTFKNNFYLKRGNYDLVSVLNESVSDKPYILKDIVIDLFDPDLPVLSEKIIKPGQQAFLYNVSRIKNKNKAQVLASASRVDNEVLENKAYSFICKSPAKTTNSMRVLLPSAPKTTILTDHSGMQVADVKMSWDPISHTSYLSFENSPEGINVRFTW</sequence>
<evidence type="ECO:0000313" key="2">
    <source>
        <dbReference type="Proteomes" id="UP000290848"/>
    </source>
</evidence>
<proteinExistence type="predicted"/>
<gene>
    <name evidence="1" type="ORF">EKH83_10135</name>
</gene>
<evidence type="ECO:0008006" key="3">
    <source>
        <dbReference type="Google" id="ProtNLM"/>
    </source>
</evidence>
<comment type="caution">
    <text evidence="1">The sequence shown here is derived from an EMBL/GenBank/DDBJ whole genome shotgun (WGS) entry which is preliminary data.</text>
</comment>
<dbReference type="Proteomes" id="UP000290848">
    <property type="component" value="Unassembled WGS sequence"/>
</dbReference>
<dbReference type="AlphaFoldDB" id="A0A4Q0MB26"/>
<reference evidence="1 2" key="1">
    <citation type="submission" date="2018-12" db="EMBL/GenBank/DDBJ databases">
        <title>The Draft Genome Sequence of the Soil Bacterium Pedobacter tournemirensis R1.</title>
        <authorList>
            <person name="He J."/>
        </authorList>
    </citation>
    <scope>NUCLEOTIDE SEQUENCE [LARGE SCALE GENOMIC DNA]</scope>
    <source>
        <strain evidence="1 2">R1</strain>
    </source>
</reference>
<accession>A0A4Q0MB26</accession>
<dbReference type="RefSeq" id="WP_128769296.1">
    <property type="nucleotide sequence ID" value="NZ_RXOC01000005.1"/>
</dbReference>
<organism evidence="1 2">
    <name type="scientific">Arcticibacter tournemirensis</name>
    <dbReference type="NCBI Taxonomy" id="699437"/>
    <lineage>
        <taxon>Bacteria</taxon>
        <taxon>Pseudomonadati</taxon>
        <taxon>Bacteroidota</taxon>
        <taxon>Sphingobacteriia</taxon>
        <taxon>Sphingobacteriales</taxon>
        <taxon>Sphingobacteriaceae</taxon>
        <taxon>Arcticibacter</taxon>
    </lineage>
</organism>